<gene>
    <name evidence="4" type="ORF">CHLNCDRAFT_136142</name>
</gene>
<evidence type="ECO:0000313" key="5">
    <source>
        <dbReference type="Proteomes" id="UP000008141"/>
    </source>
</evidence>
<keyword evidence="2" id="KW-0378">Hydrolase</keyword>
<dbReference type="STRING" id="554065.E1ZJV0"/>
<dbReference type="PANTHER" id="PTHR43248:SF3">
    <property type="entry name" value="AB HYDROLASE-1 DOMAIN-CONTAINING PROTEIN"/>
    <property type="match status" value="1"/>
</dbReference>
<organism evidence="5">
    <name type="scientific">Chlorella variabilis</name>
    <name type="common">Green alga</name>
    <dbReference type="NCBI Taxonomy" id="554065"/>
    <lineage>
        <taxon>Eukaryota</taxon>
        <taxon>Viridiplantae</taxon>
        <taxon>Chlorophyta</taxon>
        <taxon>core chlorophytes</taxon>
        <taxon>Trebouxiophyceae</taxon>
        <taxon>Chlorellales</taxon>
        <taxon>Chlorellaceae</taxon>
        <taxon>Chlorella clade</taxon>
        <taxon>Chlorella</taxon>
    </lineage>
</organism>
<dbReference type="InterPro" id="IPR051601">
    <property type="entry name" value="Serine_prot/Carboxylest_S33"/>
</dbReference>
<dbReference type="EMBL" id="GL433849">
    <property type="protein sequence ID" value="EFN54057.1"/>
    <property type="molecule type" value="Genomic_DNA"/>
</dbReference>
<dbReference type="GO" id="GO:0016787">
    <property type="term" value="F:hydrolase activity"/>
    <property type="evidence" value="ECO:0007669"/>
    <property type="project" value="UniProtKB-KW"/>
</dbReference>
<evidence type="ECO:0000256" key="1">
    <source>
        <dbReference type="ARBA" id="ARBA00010088"/>
    </source>
</evidence>
<dbReference type="InterPro" id="IPR000073">
    <property type="entry name" value="AB_hydrolase_1"/>
</dbReference>
<accession>E1ZJV0</accession>
<dbReference type="Proteomes" id="UP000008141">
    <property type="component" value="Unassembled WGS sequence"/>
</dbReference>
<dbReference type="InterPro" id="IPR029058">
    <property type="entry name" value="AB_hydrolase_fold"/>
</dbReference>
<dbReference type="RefSeq" id="XP_005846159.1">
    <property type="nucleotide sequence ID" value="XM_005846097.1"/>
</dbReference>
<evidence type="ECO:0000259" key="3">
    <source>
        <dbReference type="Pfam" id="PF12697"/>
    </source>
</evidence>
<dbReference type="Gene3D" id="3.40.50.1820">
    <property type="entry name" value="alpha/beta hydrolase"/>
    <property type="match status" value="1"/>
</dbReference>
<comment type="similarity">
    <text evidence="1">Belongs to the peptidase S33 family.</text>
</comment>
<dbReference type="KEGG" id="cvr:CHLNCDRAFT_136142"/>
<proteinExistence type="inferred from homology"/>
<dbReference type="SUPFAM" id="SSF53474">
    <property type="entry name" value="alpha/beta-Hydrolases"/>
    <property type="match status" value="1"/>
</dbReference>
<dbReference type="Pfam" id="PF12697">
    <property type="entry name" value="Abhydrolase_6"/>
    <property type="match status" value="1"/>
</dbReference>
<reference evidence="4 5" key="1">
    <citation type="journal article" date="2010" name="Plant Cell">
        <title>The Chlorella variabilis NC64A genome reveals adaptation to photosymbiosis, coevolution with viruses, and cryptic sex.</title>
        <authorList>
            <person name="Blanc G."/>
            <person name="Duncan G."/>
            <person name="Agarkova I."/>
            <person name="Borodovsky M."/>
            <person name="Gurnon J."/>
            <person name="Kuo A."/>
            <person name="Lindquist E."/>
            <person name="Lucas S."/>
            <person name="Pangilinan J."/>
            <person name="Polle J."/>
            <person name="Salamov A."/>
            <person name="Terry A."/>
            <person name="Yamada T."/>
            <person name="Dunigan D.D."/>
            <person name="Grigoriev I.V."/>
            <person name="Claverie J.M."/>
            <person name="Van Etten J.L."/>
        </authorList>
    </citation>
    <scope>NUCLEOTIDE SEQUENCE [LARGE SCALE GENOMIC DNA]</scope>
    <source>
        <strain evidence="4 5">NC64A</strain>
    </source>
</reference>
<evidence type="ECO:0000313" key="4">
    <source>
        <dbReference type="EMBL" id="EFN54057.1"/>
    </source>
</evidence>
<dbReference type="AlphaFoldDB" id="E1ZJV0"/>
<feature type="domain" description="AB hydrolase-1" evidence="3">
    <location>
        <begin position="23"/>
        <end position="314"/>
    </location>
</feature>
<dbReference type="GeneID" id="17353534"/>
<evidence type="ECO:0000256" key="2">
    <source>
        <dbReference type="ARBA" id="ARBA00022801"/>
    </source>
</evidence>
<dbReference type="PANTHER" id="PTHR43248">
    <property type="entry name" value="2-SUCCINYL-6-HYDROXY-2,4-CYCLOHEXADIENE-1-CARBOXYLATE SYNTHASE"/>
    <property type="match status" value="1"/>
</dbReference>
<dbReference type="InParanoid" id="E1ZJV0"/>
<dbReference type="OrthoDB" id="8119704at2759"/>
<sequence>MAPSLHFKQLHSAGTDGVQPRVLVCVHSLFTSSRFLEGLAQKYIDDAASATGKPWTAVLLDSRFHGQSRGLTGLGPPHSVDSMTADVARTLAEGVHAGRWGPPEVLLGHSIGGLIVLELAQQLGRAAEQGGPPELLALGVWVLDSRVLPMAADHPMLGEVQGLLSAILSVPQPMPSPDDMTRAVAAFLASLGAPEAPPWLPALCAHFVKPDPSPGVTGGTGGGGGYVRQFDASAYPELMASFASKDYSALLDAPPPGCCLHLVRAAACSMWAADGQEELAFIRERQAAGRAVQLHEVEVATHWLPLSHEAELLAAMCGELAALK</sequence>
<dbReference type="eggNOG" id="KOG2382">
    <property type="taxonomic scope" value="Eukaryota"/>
</dbReference>
<keyword evidence="5" id="KW-1185">Reference proteome</keyword>
<protein>
    <recommendedName>
        <fullName evidence="3">AB hydrolase-1 domain-containing protein</fullName>
    </recommendedName>
</protein>
<name>E1ZJV0_CHLVA</name>